<dbReference type="Pfam" id="PF13560">
    <property type="entry name" value="HTH_31"/>
    <property type="match status" value="1"/>
</dbReference>
<reference evidence="2" key="1">
    <citation type="submission" date="2020-10" db="EMBL/GenBank/DDBJ databases">
        <title>Ca. Dormibacterota MAGs.</title>
        <authorList>
            <person name="Montgomery K."/>
        </authorList>
    </citation>
    <scope>NUCLEOTIDE SEQUENCE [LARGE SCALE GENOMIC DNA]</scope>
    <source>
        <strain evidence="2">SC8812_S17_10</strain>
    </source>
</reference>
<sequence>MTFAHSETAENVRTTLGAILRRRREAGELGLADVAGPAQISVGFLSEVERGLKEISIERLLRVATALQTTVGDLYWELARELGAGEPLNAVSWEADPRVQLRRMSQSLDRDALRTVARFSTFLAMSESAPRKRPIGFLR</sequence>
<dbReference type="SMART" id="SM00530">
    <property type="entry name" value="HTH_XRE"/>
    <property type="match status" value="1"/>
</dbReference>
<dbReference type="SUPFAM" id="SSF47413">
    <property type="entry name" value="lambda repressor-like DNA-binding domains"/>
    <property type="match status" value="1"/>
</dbReference>
<evidence type="ECO:0000313" key="3">
    <source>
        <dbReference type="Proteomes" id="UP000612893"/>
    </source>
</evidence>
<dbReference type="PROSITE" id="PS50943">
    <property type="entry name" value="HTH_CROC1"/>
    <property type="match status" value="1"/>
</dbReference>
<dbReference type="RefSeq" id="WP_338201899.1">
    <property type="nucleotide sequence ID" value="NZ_JAEKNR010000122.1"/>
</dbReference>
<accession>A0A934K4I0</accession>
<keyword evidence="3" id="KW-1185">Reference proteome</keyword>
<feature type="domain" description="HTH cro/C1-type" evidence="1">
    <location>
        <begin position="20"/>
        <end position="74"/>
    </location>
</feature>
<dbReference type="EMBL" id="JAEKNR010000122">
    <property type="protein sequence ID" value="MBJ7598694.1"/>
    <property type="molecule type" value="Genomic_DNA"/>
</dbReference>
<name>A0A934K4I0_9BACT</name>
<evidence type="ECO:0000259" key="1">
    <source>
        <dbReference type="PROSITE" id="PS50943"/>
    </source>
</evidence>
<dbReference type="GO" id="GO:0003677">
    <property type="term" value="F:DNA binding"/>
    <property type="evidence" value="ECO:0007669"/>
    <property type="project" value="InterPro"/>
</dbReference>
<dbReference type="Proteomes" id="UP000612893">
    <property type="component" value="Unassembled WGS sequence"/>
</dbReference>
<comment type="caution">
    <text evidence="2">The sequence shown here is derived from an EMBL/GenBank/DDBJ whole genome shotgun (WGS) entry which is preliminary data.</text>
</comment>
<dbReference type="InterPro" id="IPR010982">
    <property type="entry name" value="Lambda_DNA-bd_dom_sf"/>
</dbReference>
<proteinExistence type="predicted"/>
<organism evidence="2 3">
    <name type="scientific">Candidatus Nephthysia bennettiae</name>
    <dbReference type="NCBI Taxonomy" id="3127016"/>
    <lineage>
        <taxon>Bacteria</taxon>
        <taxon>Bacillati</taxon>
        <taxon>Candidatus Dormiibacterota</taxon>
        <taxon>Candidatus Dormibacteria</taxon>
        <taxon>Candidatus Dormibacterales</taxon>
        <taxon>Candidatus Dormibacteraceae</taxon>
        <taxon>Candidatus Nephthysia</taxon>
    </lineage>
</organism>
<dbReference type="InterPro" id="IPR001387">
    <property type="entry name" value="Cro/C1-type_HTH"/>
</dbReference>
<dbReference type="Gene3D" id="1.10.260.40">
    <property type="entry name" value="lambda repressor-like DNA-binding domains"/>
    <property type="match status" value="1"/>
</dbReference>
<protein>
    <submittedName>
        <fullName evidence="2">Helix-turn-helix transcriptional regulator</fullName>
    </submittedName>
</protein>
<gene>
    <name evidence="2" type="ORF">JF922_11505</name>
</gene>
<dbReference type="AlphaFoldDB" id="A0A934K4I0"/>
<dbReference type="CDD" id="cd00093">
    <property type="entry name" value="HTH_XRE"/>
    <property type="match status" value="1"/>
</dbReference>
<evidence type="ECO:0000313" key="2">
    <source>
        <dbReference type="EMBL" id="MBJ7598694.1"/>
    </source>
</evidence>